<dbReference type="SUPFAM" id="SSF53474">
    <property type="entry name" value="alpha/beta-Hydrolases"/>
    <property type="match status" value="1"/>
</dbReference>
<keyword evidence="2" id="KW-0378">Hydrolase</keyword>
<organism evidence="2 3">
    <name type="scientific">Microbispora maris</name>
    <dbReference type="NCBI Taxonomy" id="3144104"/>
    <lineage>
        <taxon>Bacteria</taxon>
        <taxon>Bacillati</taxon>
        <taxon>Actinomycetota</taxon>
        <taxon>Actinomycetes</taxon>
        <taxon>Streptosporangiales</taxon>
        <taxon>Streptosporangiaceae</taxon>
        <taxon>Microbispora</taxon>
    </lineage>
</organism>
<gene>
    <name evidence="2" type="ORF">AAH991_06590</name>
</gene>
<dbReference type="RefSeq" id="WP_346224843.1">
    <property type="nucleotide sequence ID" value="NZ_JBDJAW010000004.1"/>
</dbReference>
<dbReference type="GO" id="GO:0016787">
    <property type="term" value="F:hydrolase activity"/>
    <property type="evidence" value="ECO:0007669"/>
    <property type="project" value="UniProtKB-KW"/>
</dbReference>
<accession>A0ABV0AIV7</accession>
<name>A0ABV0AIV7_9ACTN</name>
<comment type="caution">
    <text evidence="2">The sequence shown here is derived from an EMBL/GenBank/DDBJ whole genome shotgun (WGS) entry which is preliminary data.</text>
</comment>
<evidence type="ECO:0000259" key="1">
    <source>
        <dbReference type="Pfam" id="PF01738"/>
    </source>
</evidence>
<dbReference type="EMBL" id="JBDJAW010000004">
    <property type="protein sequence ID" value="MEN3534762.1"/>
    <property type="molecule type" value="Genomic_DNA"/>
</dbReference>
<sequence length="241" mass="25448">MSERTQKVTVTDGGVDGGFDLRLWIPERGSGPGLLLIPEIFGVSDYIRAVAADLAGLGYVVGVPDLFWRLNPGWAAAHDEEGLRASLAQVTDLDPEKAADDCAAALGALAARPEVTGGTGALGFCLGGSLAYAVAARGDGSGLSAVLSFYGSAVPDAPELMNDIRCPIQFHFGGRDPYIPRDRVAIVEEAAAGRPDVEVHVQEEAGHAFHNFYAPMFHNPEAGRTAWALAVDFLRRHLPAV</sequence>
<evidence type="ECO:0000313" key="2">
    <source>
        <dbReference type="EMBL" id="MEN3534762.1"/>
    </source>
</evidence>
<reference evidence="2 3" key="1">
    <citation type="submission" date="2024-05" db="EMBL/GenBank/DDBJ databases">
        <title>Microbispora sp.ZYX-F-249.</title>
        <authorList>
            <person name="Xie H."/>
        </authorList>
    </citation>
    <scope>NUCLEOTIDE SEQUENCE [LARGE SCALE GENOMIC DNA]</scope>
    <source>
        <strain evidence="2 3">ZYX-F-249</strain>
    </source>
</reference>
<dbReference type="PANTHER" id="PTHR46623:SF6">
    <property type="entry name" value="ALPHA_BETA-HYDROLASES SUPERFAMILY PROTEIN"/>
    <property type="match status" value="1"/>
</dbReference>
<dbReference type="PANTHER" id="PTHR46623">
    <property type="entry name" value="CARBOXYMETHYLENEBUTENOLIDASE-RELATED"/>
    <property type="match status" value="1"/>
</dbReference>
<keyword evidence="3" id="KW-1185">Reference proteome</keyword>
<feature type="domain" description="Dienelactone hydrolase" evidence="1">
    <location>
        <begin position="22"/>
        <end position="237"/>
    </location>
</feature>
<dbReference type="Gene3D" id="3.40.50.1820">
    <property type="entry name" value="alpha/beta hydrolase"/>
    <property type="match status" value="1"/>
</dbReference>
<dbReference type="InterPro" id="IPR051049">
    <property type="entry name" value="Dienelactone_hydrolase-like"/>
</dbReference>
<proteinExistence type="predicted"/>
<dbReference type="InterPro" id="IPR029058">
    <property type="entry name" value="AB_hydrolase_fold"/>
</dbReference>
<evidence type="ECO:0000313" key="3">
    <source>
        <dbReference type="Proteomes" id="UP001447516"/>
    </source>
</evidence>
<dbReference type="InterPro" id="IPR002925">
    <property type="entry name" value="Dienelactn_hydro"/>
</dbReference>
<dbReference type="Proteomes" id="UP001447516">
    <property type="component" value="Unassembled WGS sequence"/>
</dbReference>
<protein>
    <submittedName>
        <fullName evidence="2">Dienelactone hydrolase family protein</fullName>
    </submittedName>
</protein>
<dbReference type="Pfam" id="PF01738">
    <property type="entry name" value="DLH"/>
    <property type="match status" value="1"/>
</dbReference>